<dbReference type="InterPro" id="IPR000209">
    <property type="entry name" value="Peptidase_S8/S53_dom"/>
</dbReference>
<feature type="chain" id="PRO_5026140539" evidence="11">
    <location>
        <begin position="20"/>
        <end position="1268"/>
    </location>
</feature>
<keyword evidence="6 9" id="KW-0720">Serine protease</keyword>
<accession>A0A6H1UFW6</accession>
<evidence type="ECO:0000256" key="5">
    <source>
        <dbReference type="ARBA" id="ARBA00022801"/>
    </source>
</evidence>
<comment type="subcellular location">
    <subcellularLocation>
        <location evidence="1">Secreted</location>
    </subcellularLocation>
</comment>
<keyword evidence="2" id="KW-0964">Secreted</keyword>
<feature type="domain" description="Subtilisin-like protease fibronectin type-III" evidence="14">
    <location>
        <begin position="701"/>
        <end position="781"/>
    </location>
</feature>
<evidence type="ECO:0000256" key="6">
    <source>
        <dbReference type="ARBA" id="ARBA00022825"/>
    </source>
</evidence>
<evidence type="ECO:0000313" key="16">
    <source>
        <dbReference type="Proteomes" id="UP000501602"/>
    </source>
</evidence>
<dbReference type="GO" id="GO:0006508">
    <property type="term" value="P:proteolysis"/>
    <property type="evidence" value="ECO:0007669"/>
    <property type="project" value="UniProtKB-KW"/>
</dbReference>
<dbReference type="InterPro" id="IPR003137">
    <property type="entry name" value="PA_domain"/>
</dbReference>
<dbReference type="KEGG" id="fes:HER31_10180"/>
<reference evidence="15 16" key="1">
    <citation type="submission" date="2020-04" db="EMBL/GenBank/DDBJ databases">
        <title>Ferrimonas sp. S7 isolated from sea water.</title>
        <authorList>
            <person name="Bae S.S."/>
            <person name="Baek K."/>
        </authorList>
    </citation>
    <scope>NUCLEOTIDE SEQUENCE [LARGE SCALE GENOMIC DNA]</scope>
    <source>
        <strain evidence="15 16">S7</strain>
    </source>
</reference>
<evidence type="ECO:0000259" key="12">
    <source>
        <dbReference type="Pfam" id="PF00082"/>
    </source>
</evidence>
<keyword evidence="16" id="KW-1185">Reference proteome</keyword>
<keyword evidence="5 9" id="KW-0378">Hydrolase</keyword>
<keyword evidence="7" id="KW-0325">Glycoprotein</keyword>
<gene>
    <name evidence="15" type="ORF">HER31_10180</name>
</gene>
<dbReference type="CDD" id="cd02120">
    <property type="entry name" value="PA_subtilisin_like"/>
    <property type="match status" value="1"/>
</dbReference>
<evidence type="ECO:0000256" key="8">
    <source>
        <dbReference type="PIRSR" id="PIRSR615500-1"/>
    </source>
</evidence>
<dbReference type="InterPro" id="IPR045051">
    <property type="entry name" value="SBT"/>
</dbReference>
<keyword evidence="4 11" id="KW-0732">Signal</keyword>
<dbReference type="EMBL" id="CP051180">
    <property type="protein sequence ID" value="QIZ77213.1"/>
    <property type="molecule type" value="Genomic_DNA"/>
</dbReference>
<dbReference type="PROSITE" id="PS00138">
    <property type="entry name" value="SUBTILASE_SER"/>
    <property type="match status" value="1"/>
</dbReference>
<comment type="similarity">
    <text evidence="9 10">Belongs to the peptidase S8 family.</text>
</comment>
<keyword evidence="3 9" id="KW-0645">Protease</keyword>
<dbReference type="Gene3D" id="2.60.120.380">
    <property type="match status" value="1"/>
</dbReference>
<dbReference type="SUPFAM" id="SSF52025">
    <property type="entry name" value="PA domain"/>
    <property type="match status" value="1"/>
</dbReference>
<dbReference type="SUPFAM" id="SSF52743">
    <property type="entry name" value="Subtilisin-like"/>
    <property type="match status" value="1"/>
</dbReference>
<feature type="signal peptide" evidence="11">
    <location>
        <begin position="1"/>
        <end position="19"/>
    </location>
</feature>
<proteinExistence type="inferred from homology"/>
<dbReference type="PROSITE" id="PS00137">
    <property type="entry name" value="SUBTILASE_HIS"/>
    <property type="match status" value="1"/>
</dbReference>
<protein>
    <submittedName>
        <fullName evidence="15">S8 family serine peptidase</fullName>
    </submittedName>
</protein>
<sequence length="1268" mass="132352">MFKLSVIAIILIASTGANAAVHQGAYQAPANHGLSSASLKAQQRDISDLYFVHFNNAPLAQMAKSLRQVGIQSMYAHDGRLNIQATSSQSYLSQLQQQRQNARKQLSKNLGRSLLFERQYDTVLNAVTVRLSQAEADKLAANPLVSLVDKVTIHQLHTDSGPDFIGADQIWDGLDSELPTKGEGVIVGIIDTGIDADHPSFTAKASDGYSHINPLGEGNYLGDCGPQPWLCNAKLIGVVSYPELRDYYPSETVPGFDRAEIIETGWDMQGHGTHVASTVAGNPLSNLPMFNINGDLAQFSMAQMSGVAPRANIVSYQVCLPAIDGQDSGCFPDLTIEALEHAIANGVNVINYSVGGDATNPWLSSDSMAFLNARIAGIHVATSAGNAGPEATTIGAPANSPWITTVAAYTHDRSYSDKQLNDFSGGDSTPTAMTGKGATLAYTGSVVDAADYGDGDCLNPFSAGTFSGEIVVCRRGDIGRLEKGANVLAGGAGGLVLVNVSEDANNLVADLYSLPAIQLNISDGQKLLDWLRSGSGHQATISAAASIKDPALGDVAGDFSSRGPNAPYAELLAPDVAAPGVDIFAGHTTEFPYSTAAAPEYAFMSGTSMSSPHVAGALALLHAMRPDWSPAQAQSALMTTATTNTFTDDDYDGVLIPSTPYDAGMGRIQIAQAVKAGLLLDIAEQDYLDANPDEGGDPTALNLPSMVAMACVNSCSWTRTVTAAAAASWTTQMGYDMSGFDMTVVPSSFSLAAGQSQQLTITATANDELTSSLTHGRIQLMADGLPTQHLTAVVEFSAGSVPVSDPDSRGPVILAESDQGSYTLDGFQTNGSDNLQFELFGLNKIHQVSAVTTGDVDVSNPVDDSANVHVEPITVYANTRALTAWIVNAQAPDLDLYIARDADLNGQISFIELSNSICVSGRVDSQESCVVEDPAPGNYLVVVHNFAGTAVDALDSHTIAFGVLTDHQANFEVVAPSSVGMGEAFSVDINWDQPMAAGDIYYGAFSMGTAPETPDNVGTVQFELHRANALIELAVSVAEAVAGDIISYSLTVAANTSSSARQLVITTELPEGVEVSNAADAQVNGNMVSWIITQAAHASASELSLHLDSSGISNDTELSLGFDYSVDGGAGQRMETEPVQVLVPATAMINGLNEVAITVGSPATISLSGAASIGDSLTYQWTQLSGPTLAFTGVDMATVNVTVPAQSSDTTAHIELVVTGSNGLASEPAVATLNLQAAPEDSSGGSSSGSLSRWILLLLAAATLFRRR</sequence>
<dbReference type="Gene3D" id="3.50.30.30">
    <property type="match status" value="1"/>
</dbReference>
<dbReference type="InterPro" id="IPR013783">
    <property type="entry name" value="Ig-like_fold"/>
</dbReference>
<organism evidence="15 16">
    <name type="scientific">Ferrimonas lipolytica</name>
    <dbReference type="NCBI Taxonomy" id="2724191"/>
    <lineage>
        <taxon>Bacteria</taxon>
        <taxon>Pseudomonadati</taxon>
        <taxon>Pseudomonadota</taxon>
        <taxon>Gammaproteobacteria</taxon>
        <taxon>Alteromonadales</taxon>
        <taxon>Ferrimonadaceae</taxon>
        <taxon>Ferrimonas</taxon>
    </lineage>
</organism>
<evidence type="ECO:0000256" key="10">
    <source>
        <dbReference type="RuleBase" id="RU003355"/>
    </source>
</evidence>
<evidence type="ECO:0000259" key="14">
    <source>
        <dbReference type="Pfam" id="PF17766"/>
    </source>
</evidence>
<dbReference type="Gene3D" id="2.60.40.10">
    <property type="entry name" value="Immunoglobulins"/>
    <property type="match status" value="1"/>
</dbReference>
<feature type="active site" description="Charge relay system" evidence="8 9">
    <location>
        <position position="608"/>
    </location>
</feature>
<dbReference type="Pfam" id="PF17766">
    <property type="entry name" value="fn3_6"/>
    <property type="match status" value="1"/>
</dbReference>
<dbReference type="InterPro" id="IPR036852">
    <property type="entry name" value="Peptidase_S8/S53_dom_sf"/>
</dbReference>
<evidence type="ECO:0000256" key="11">
    <source>
        <dbReference type="SAM" id="SignalP"/>
    </source>
</evidence>
<name>A0A6H1UFW6_9GAMM</name>
<dbReference type="InterPro" id="IPR023827">
    <property type="entry name" value="Peptidase_S8_Asp-AS"/>
</dbReference>
<dbReference type="InterPro" id="IPR041469">
    <property type="entry name" value="Subtilisin-like_FN3"/>
</dbReference>
<dbReference type="RefSeq" id="WP_168660474.1">
    <property type="nucleotide sequence ID" value="NZ_CP051180.1"/>
</dbReference>
<dbReference type="AlphaFoldDB" id="A0A6H1UFW6"/>
<feature type="domain" description="Peptidase S8/S53" evidence="12">
    <location>
        <begin position="182"/>
        <end position="644"/>
    </location>
</feature>
<evidence type="ECO:0000256" key="4">
    <source>
        <dbReference type="ARBA" id="ARBA00022729"/>
    </source>
</evidence>
<dbReference type="InterPro" id="IPR022398">
    <property type="entry name" value="Peptidase_S8_His-AS"/>
</dbReference>
<dbReference type="GO" id="GO:0005576">
    <property type="term" value="C:extracellular region"/>
    <property type="evidence" value="ECO:0007669"/>
    <property type="project" value="UniProtKB-SubCell"/>
</dbReference>
<dbReference type="InterPro" id="IPR046450">
    <property type="entry name" value="PA_dom_sf"/>
</dbReference>
<evidence type="ECO:0000256" key="2">
    <source>
        <dbReference type="ARBA" id="ARBA00022525"/>
    </source>
</evidence>
<feature type="active site" description="Charge relay system" evidence="8 9">
    <location>
        <position position="191"/>
    </location>
</feature>
<dbReference type="PANTHER" id="PTHR10795">
    <property type="entry name" value="PROPROTEIN CONVERTASE SUBTILISIN/KEXIN"/>
    <property type="match status" value="1"/>
</dbReference>
<dbReference type="Proteomes" id="UP000501602">
    <property type="component" value="Chromosome"/>
</dbReference>
<feature type="active site" description="Charge relay system" evidence="8 9">
    <location>
        <position position="271"/>
    </location>
</feature>
<dbReference type="CDD" id="cd04852">
    <property type="entry name" value="Peptidases_S8_3"/>
    <property type="match status" value="1"/>
</dbReference>
<evidence type="ECO:0000259" key="13">
    <source>
        <dbReference type="Pfam" id="PF02225"/>
    </source>
</evidence>
<dbReference type="Gene3D" id="3.40.50.200">
    <property type="entry name" value="Peptidase S8/S53 domain"/>
    <property type="match status" value="1"/>
</dbReference>
<evidence type="ECO:0000256" key="9">
    <source>
        <dbReference type="PROSITE-ProRule" id="PRU01240"/>
    </source>
</evidence>
<evidence type="ECO:0000256" key="3">
    <source>
        <dbReference type="ARBA" id="ARBA00022670"/>
    </source>
</evidence>
<dbReference type="PROSITE" id="PS00136">
    <property type="entry name" value="SUBTILASE_ASP"/>
    <property type="match status" value="1"/>
</dbReference>
<dbReference type="PRINTS" id="PR00723">
    <property type="entry name" value="SUBTILISIN"/>
</dbReference>
<dbReference type="Pfam" id="PF02225">
    <property type="entry name" value="PA"/>
    <property type="match status" value="1"/>
</dbReference>
<dbReference type="GO" id="GO:0004252">
    <property type="term" value="F:serine-type endopeptidase activity"/>
    <property type="evidence" value="ECO:0007669"/>
    <property type="project" value="UniProtKB-UniRule"/>
</dbReference>
<evidence type="ECO:0000256" key="7">
    <source>
        <dbReference type="ARBA" id="ARBA00023180"/>
    </source>
</evidence>
<evidence type="ECO:0000313" key="15">
    <source>
        <dbReference type="EMBL" id="QIZ77213.1"/>
    </source>
</evidence>
<dbReference type="InterPro" id="IPR034197">
    <property type="entry name" value="Peptidases_S8_3"/>
</dbReference>
<dbReference type="InterPro" id="IPR023828">
    <property type="entry name" value="Peptidase_S8_Ser-AS"/>
</dbReference>
<dbReference type="InterPro" id="IPR015500">
    <property type="entry name" value="Peptidase_S8_subtilisin-rel"/>
</dbReference>
<feature type="domain" description="PA" evidence="13">
    <location>
        <begin position="443"/>
        <end position="527"/>
    </location>
</feature>
<evidence type="ECO:0000256" key="1">
    <source>
        <dbReference type="ARBA" id="ARBA00004613"/>
    </source>
</evidence>
<dbReference type="PROSITE" id="PS51892">
    <property type="entry name" value="SUBTILASE"/>
    <property type="match status" value="1"/>
</dbReference>
<dbReference type="Pfam" id="PF00082">
    <property type="entry name" value="Peptidase_S8"/>
    <property type="match status" value="1"/>
</dbReference>